<keyword evidence="7" id="KW-1185">Reference proteome</keyword>
<reference evidence="8" key="1">
    <citation type="submission" date="2022-11" db="UniProtKB">
        <authorList>
            <consortium name="WormBaseParasite"/>
        </authorList>
    </citation>
    <scope>IDENTIFICATION</scope>
</reference>
<feature type="transmembrane region" description="Helical" evidence="5">
    <location>
        <begin position="224"/>
        <end position="249"/>
    </location>
</feature>
<dbReference type="PANTHER" id="PTHR23360:SF26">
    <property type="entry name" value="G-PROTEIN COUPLED RECEPTORS FAMILY 1 PROFILE DOMAIN-CONTAINING PROTEIN"/>
    <property type="match status" value="1"/>
</dbReference>
<evidence type="ECO:0000256" key="5">
    <source>
        <dbReference type="SAM" id="Phobius"/>
    </source>
</evidence>
<evidence type="ECO:0000259" key="6">
    <source>
        <dbReference type="PROSITE" id="PS50262"/>
    </source>
</evidence>
<dbReference type="InterPro" id="IPR019424">
    <property type="entry name" value="7TM_GPCR_Srsx"/>
</dbReference>
<feature type="domain" description="G-protein coupled receptors family 1 profile" evidence="6">
    <location>
        <begin position="21"/>
        <end position="278"/>
    </location>
</feature>
<dbReference type="CDD" id="cd00637">
    <property type="entry name" value="7tm_classA_rhodopsin-like"/>
    <property type="match status" value="1"/>
</dbReference>
<dbReference type="Gene3D" id="1.20.1070.10">
    <property type="entry name" value="Rhodopsin 7-helix transmembrane proteins"/>
    <property type="match status" value="1"/>
</dbReference>
<evidence type="ECO:0000256" key="1">
    <source>
        <dbReference type="ARBA" id="ARBA00004370"/>
    </source>
</evidence>
<dbReference type="GO" id="GO:0016020">
    <property type="term" value="C:membrane"/>
    <property type="evidence" value="ECO:0007669"/>
    <property type="project" value="UniProtKB-SubCell"/>
</dbReference>
<dbReference type="Proteomes" id="UP000887566">
    <property type="component" value="Unplaced"/>
</dbReference>
<keyword evidence="2 5" id="KW-0812">Transmembrane</keyword>
<proteinExistence type="predicted"/>
<dbReference type="Pfam" id="PF10320">
    <property type="entry name" value="7TM_GPCR_Srsx"/>
    <property type="match status" value="1"/>
</dbReference>
<accession>A0A914UIG4</accession>
<feature type="transmembrane region" description="Helical" evidence="5">
    <location>
        <begin position="126"/>
        <end position="150"/>
    </location>
</feature>
<comment type="subcellular location">
    <subcellularLocation>
        <location evidence="1">Membrane</location>
    </subcellularLocation>
</comment>
<dbReference type="PROSITE" id="PS50262">
    <property type="entry name" value="G_PROTEIN_RECEP_F1_2"/>
    <property type="match status" value="1"/>
</dbReference>
<protein>
    <submittedName>
        <fullName evidence="8">G-protein coupled receptors family 1 profile domain-containing protein</fullName>
    </submittedName>
</protein>
<name>A0A914UIG4_9BILA</name>
<feature type="transmembrane region" description="Helical" evidence="5">
    <location>
        <begin position="6"/>
        <end position="30"/>
    </location>
</feature>
<feature type="transmembrane region" description="Helical" evidence="5">
    <location>
        <begin position="84"/>
        <end position="105"/>
    </location>
</feature>
<evidence type="ECO:0000313" key="7">
    <source>
        <dbReference type="Proteomes" id="UP000887566"/>
    </source>
</evidence>
<dbReference type="SUPFAM" id="SSF81321">
    <property type="entry name" value="Family A G protein-coupled receptor-like"/>
    <property type="match status" value="1"/>
</dbReference>
<feature type="transmembrane region" description="Helical" evidence="5">
    <location>
        <begin position="170"/>
        <end position="193"/>
    </location>
</feature>
<sequence>MGDEVALNSFYVVTGGLLIIFNLPFVISILKHDALRRRKEYVIFAGLASGDVLSGLSTLIAGAYRLYLFNTNQENLMIRRHECAYRTMIFSITAITVQAFLIFAVSVDRFIAVTYPIKYRNLTPRYSYSVIGACYAITLVFNIAGVASSASSGDQLISASCVGSATVEEWFFTLWYEGRVLLVAASAVLYAFVAIKFTHRSSQSAGPSTTTSANEGRIAIQRRVTLTVGINVIFTVILYIIPATAVIIVRHTSGNLDLLSPIAWLLNCVNTIINFFVFIYRHQDLRDGVRYLFLCKPLPPTSLSGRR</sequence>
<feature type="transmembrane region" description="Helical" evidence="5">
    <location>
        <begin position="261"/>
        <end position="280"/>
    </location>
</feature>
<evidence type="ECO:0000256" key="2">
    <source>
        <dbReference type="ARBA" id="ARBA00022692"/>
    </source>
</evidence>
<dbReference type="InterPro" id="IPR000276">
    <property type="entry name" value="GPCR_Rhodpsn"/>
</dbReference>
<dbReference type="GO" id="GO:0004930">
    <property type="term" value="F:G protein-coupled receptor activity"/>
    <property type="evidence" value="ECO:0007669"/>
    <property type="project" value="InterPro"/>
</dbReference>
<dbReference type="WBParaSite" id="PSAMB.scaffold102size79754.g1852.t1">
    <property type="protein sequence ID" value="PSAMB.scaffold102size79754.g1852.t1"/>
    <property type="gene ID" value="PSAMB.scaffold102size79754.g1852"/>
</dbReference>
<dbReference type="PANTHER" id="PTHR23360">
    <property type="entry name" value="G-PROTEIN COUPLED RECEPTORS FAMILY 1 PROFILE DOMAIN-CONTAINING PROTEIN-RELATED"/>
    <property type="match status" value="1"/>
</dbReference>
<keyword evidence="4 5" id="KW-0472">Membrane</keyword>
<evidence type="ECO:0000256" key="4">
    <source>
        <dbReference type="ARBA" id="ARBA00023136"/>
    </source>
</evidence>
<dbReference type="InterPro" id="IPR047130">
    <property type="entry name" value="7TM_GPCR_Srsx_nematod"/>
</dbReference>
<evidence type="ECO:0000256" key="3">
    <source>
        <dbReference type="ARBA" id="ARBA00022989"/>
    </source>
</evidence>
<dbReference type="AlphaFoldDB" id="A0A914UIG4"/>
<feature type="transmembrane region" description="Helical" evidence="5">
    <location>
        <begin position="42"/>
        <end position="64"/>
    </location>
</feature>
<keyword evidence="3 5" id="KW-1133">Transmembrane helix</keyword>
<dbReference type="SMART" id="SM01381">
    <property type="entry name" value="7TM_GPCR_Srsx"/>
    <property type="match status" value="1"/>
</dbReference>
<dbReference type="InterPro" id="IPR017452">
    <property type="entry name" value="GPCR_Rhodpsn_7TM"/>
</dbReference>
<evidence type="ECO:0000313" key="8">
    <source>
        <dbReference type="WBParaSite" id="PSAMB.scaffold102size79754.g1852.t1"/>
    </source>
</evidence>
<organism evidence="7 8">
    <name type="scientific">Plectus sambesii</name>
    <dbReference type="NCBI Taxonomy" id="2011161"/>
    <lineage>
        <taxon>Eukaryota</taxon>
        <taxon>Metazoa</taxon>
        <taxon>Ecdysozoa</taxon>
        <taxon>Nematoda</taxon>
        <taxon>Chromadorea</taxon>
        <taxon>Plectida</taxon>
        <taxon>Plectina</taxon>
        <taxon>Plectoidea</taxon>
        <taxon>Plectidae</taxon>
        <taxon>Plectus</taxon>
    </lineage>
</organism>